<dbReference type="Proteomes" id="UP000000723">
    <property type="component" value="Chromosome"/>
</dbReference>
<name>B6YRW2_AZOPC</name>
<proteinExistence type="predicted"/>
<accession>B6YRW2</accession>
<dbReference type="EMBL" id="AP010656">
    <property type="protein sequence ID" value="BAG83934.1"/>
    <property type="molecule type" value="Genomic_DNA"/>
</dbReference>
<gene>
    <name evidence="1" type="ordered locus">CFPG_671</name>
</gene>
<protein>
    <submittedName>
        <fullName evidence="1">Uncharacterized protein</fullName>
    </submittedName>
</protein>
<dbReference type="KEGG" id="aps:CFPG_671"/>
<reference evidence="2" key="1">
    <citation type="journal article" date="2008" name="Science">
        <title>Genome of an endosymbiont coupling N2 fixation to cellulolysis within RT protist cells in termite gut.</title>
        <authorList>
            <person name="Hongoh Y."/>
            <person name="Sharma V.K."/>
            <person name="Prakash T."/>
            <person name="Noda S."/>
            <person name="Toh H."/>
            <person name="Taylor T.D."/>
            <person name="Kudo T."/>
            <person name="Sakaki Y."/>
            <person name="Toyoda A."/>
            <person name="Hattori M."/>
            <person name="Ohkuma M."/>
        </authorList>
    </citation>
    <scope>NUCLEOTIDE SEQUENCE [LARGE SCALE GENOMIC DNA]</scope>
</reference>
<sequence length="134" mass="15992">MEKEEQKLIDDQNELVSERNFLINDMDEVIRKIDNGEIVHYNDELVNIANRINNLYGKEHIKTIIIPKLNKRKLAVECKLGKNPKLKNLISMNRLYEKIDRYNNLMDDDKYDSQMGKFNGELWNMFTMTKKEIL</sequence>
<organism evidence="1 2">
    <name type="scientific">Azobacteroides pseudotrichonymphae genomovar. CFP2</name>
    <dbReference type="NCBI Taxonomy" id="511995"/>
    <lineage>
        <taxon>Bacteria</taxon>
        <taxon>Pseudomonadati</taxon>
        <taxon>Bacteroidota</taxon>
        <taxon>Bacteroidia</taxon>
        <taxon>Bacteroidales</taxon>
        <taxon>Candidatus Azobacteroides</taxon>
    </lineage>
</organism>
<dbReference type="RefSeq" id="WP_012573694.1">
    <property type="nucleotide sequence ID" value="NC_011565.1"/>
</dbReference>
<evidence type="ECO:0000313" key="1">
    <source>
        <dbReference type="EMBL" id="BAG83934.1"/>
    </source>
</evidence>
<keyword evidence="2" id="KW-1185">Reference proteome</keyword>
<dbReference type="AlphaFoldDB" id="B6YRW2"/>
<dbReference type="OrthoDB" id="214150at2"/>
<evidence type="ECO:0000313" key="2">
    <source>
        <dbReference type="Proteomes" id="UP000000723"/>
    </source>
</evidence>
<dbReference type="HOGENOM" id="CLU_1891892_0_0_10"/>